<keyword evidence="5 7" id="KW-0472">Membrane</keyword>
<keyword evidence="10" id="KW-1185">Reference proteome</keyword>
<evidence type="ECO:0000256" key="2">
    <source>
        <dbReference type="ARBA" id="ARBA00022448"/>
    </source>
</evidence>
<evidence type="ECO:0000256" key="5">
    <source>
        <dbReference type="ARBA" id="ARBA00023136"/>
    </source>
</evidence>
<dbReference type="InterPro" id="IPR008969">
    <property type="entry name" value="CarboxyPept-like_regulatory"/>
</dbReference>
<evidence type="ECO:0000256" key="1">
    <source>
        <dbReference type="ARBA" id="ARBA00004571"/>
    </source>
</evidence>
<dbReference type="Gene3D" id="2.170.130.10">
    <property type="entry name" value="TonB-dependent receptor, plug domain"/>
    <property type="match status" value="1"/>
</dbReference>
<organism evidence="9 10">
    <name type="scientific">Butyricimonas hominis</name>
    <dbReference type="NCBI Taxonomy" id="2763032"/>
    <lineage>
        <taxon>Bacteria</taxon>
        <taxon>Pseudomonadati</taxon>
        <taxon>Bacteroidota</taxon>
        <taxon>Bacteroidia</taxon>
        <taxon>Bacteroidales</taxon>
        <taxon>Odoribacteraceae</taxon>
        <taxon>Butyricimonas</taxon>
    </lineage>
</organism>
<comment type="similarity">
    <text evidence="7">Belongs to the TonB-dependent receptor family.</text>
</comment>
<protein>
    <submittedName>
        <fullName evidence="9">SusC/RagA family TonB-linked outer membrane protein</fullName>
    </submittedName>
</protein>
<dbReference type="NCBIfam" id="TIGR04057">
    <property type="entry name" value="SusC_RagA_signa"/>
    <property type="match status" value="1"/>
</dbReference>
<sequence length="1135" mass="128436">MIQNKLRNIYLLLFFLVAWNGHLFAEREISNVMTARNVFTRDTVKKDSSVIIQGQVFDEANTSLPGVTIKIKGTQAGTVSDADGKFKLTLPGGKYTLIFTYVGYKNREISSTDTRALRKVVLQEDVQSIDEVVVTGYQTIDRKLFTGAASVVRADQLESDGANDIARMLQGKAAGVAIQNVSGTFGAAPKLKIRGSSSIFGEMRPLWVIDGVVLEDVVEVSADELSSGDATTLISSAVAGLNGDDIETFQILKDASATALYGARAMNGVIVITTKKGKVGQMKLNYSGEFSVRQVPSYREYNIMNSQQQMGVYLDLESKGWLSYVGIRNGANGGVYRKMYDALSDYYDESGFEVENTREGRAKFLQKYEKLNTNWFKALFRPSIQQSHSVSMTTGLEKARFYASLSYFGDPGWSPTDDVKRFTANINTTIDLAKWISINILTNGSMRLQKAPGTLSRSVDAQAGTISRAFDINPFSYALNTSRVLRPRDDNGNPEYYVMNYAPFSILNELDNNQIDIELLDTRFQAEVELKPWRPLNVKLMGSVRYVKSSREHQIHENSNMAESYRADYNTMVREYNGNLYRDPDNITGVPVSVLPKGGFYTRSDNSLLNYYFRGMAGYNDLLNDFHNVSVLVGMELKSTKRTASENYGYGMQYDRGNVPFVDYRILKKAIEQGLSYFDYKNMTDRFVALFATAGYSFNERYTLNGTVRYDGSNKLGKSKTSRWLPTWNVSGAWHLKSEWFLRHTEWLSRWTFRATYGLTANMGPATNAAVVYRNAIQYRPVDYRENGIYIEELENSDITWEKQYELNIGMDLGIFNNRFSLTVDWYKRSGFDLIGLMRSAGIGGKSFKFANYADMTSHGFEFTLNTKNINTRVFKWETNMTFSYNKNKITNLYSNPRVIDLLPVEGYPKENYPVRGLYSIPFVGLNSEGMPVLMNENGVATVGEVNFEEVNKTDYLIYEGPVDPKMIGGFDNTFNFKNFKVGIFFTYQFGSKLRLYPSFSARYSDLLGMGREFADRWMLPGDEEITNIPAIPTVRDNQNYPYLERAYNAYNYSNVRVAKGDFIRLKDIYVTYNVPSNIVKKIKLNNLSVRAAISNVALLLSDKKLKGQDPEFVRSGGVALPVPRQYTFTLKFGF</sequence>
<name>A0ABR7D1R3_9BACT</name>
<comment type="subcellular location">
    <subcellularLocation>
        <location evidence="1 7">Cell outer membrane</location>
        <topology evidence="1 7">Multi-pass membrane protein</topology>
    </subcellularLocation>
</comment>
<dbReference type="Gene3D" id="2.60.40.1120">
    <property type="entry name" value="Carboxypeptidase-like, regulatory domain"/>
    <property type="match status" value="1"/>
</dbReference>
<dbReference type="EMBL" id="JACOOH010000005">
    <property type="protein sequence ID" value="MBC5621872.1"/>
    <property type="molecule type" value="Genomic_DNA"/>
</dbReference>
<dbReference type="PROSITE" id="PS52016">
    <property type="entry name" value="TONB_DEPENDENT_REC_3"/>
    <property type="match status" value="1"/>
</dbReference>
<evidence type="ECO:0000313" key="9">
    <source>
        <dbReference type="EMBL" id="MBC5621872.1"/>
    </source>
</evidence>
<keyword evidence="2 7" id="KW-0813">Transport</keyword>
<dbReference type="Gene3D" id="2.40.170.20">
    <property type="entry name" value="TonB-dependent receptor, beta-barrel domain"/>
    <property type="match status" value="1"/>
</dbReference>
<dbReference type="Proteomes" id="UP000646484">
    <property type="component" value="Unassembled WGS sequence"/>
</dbReference>
<dbReference type="Pfam" id="PF07715">
    <property type="entry name" value="Plug"/>
    <property type="match status" value="1"/>
</dbReference>
<evidence type="ECO:0000259" key="8">
    <source>
        <dbReference type="Pfam" id="PF07715"/>
    </source>
</evidence>
<keyword evidence="3 7" id="KW-1134">Transmembrane beta strand</keyword>
<evidence type="ECO:0000256" key="4">
    <source>
        <dbReference type="ARBA" id="ARBA00022692"/>
    </source>
</evidence>
<dbReference type="InterPro" id="IPR023996">
    <property type="entry name" value="TonB-dep_OMP_SusC/RagA"/>
</dbReference>
<keyword evidence="4 7" id="KW-0812">Transmembrane</keyword>
<gene>
    <name evidence="9" type="ORF">H8S64_12260</name>
</gene>
<dbReference type="NCBIfam" id="TIGR04056">
    <property type="entry name" value="OMP_RagA_SusC"/>
    <property type="match status" value="1"/>
</dbReference>
<dbReference type="SUPFAM" id="SSF49464">
    <property type="entry name" value="Carboxypeptidase regulatory domain-like"/>
    <property type="match status" value="1"/>
</dbReference>
<dbReference type="InterPro" id="IPR037066">
    <property type="entry name" value="Plug_dom_sf"/>
</dbReference>
<feature type="domain" description="TonB-dependent receptor plug" evidence="8">
    <location>
        <begin position="146"/>
        <end position="269"/>
    </location>
</feature>
<evidence type="ECO:0000256" key="6">
    <source>
        <dbReference type="ARBA" id="ARBA00023237"/>
    </source>
</evidence>
<dbReference type="InterPro" id="IPR036942">
    <property type="entry name" value="Beta-barrel_TonB_sf"/>
</dbReference>
<dbReference type="InterPro" id="IPR023997">
    <property type="entry name" value="TonB-dep_OMP_SusC/RagA_CS"/>
</dbReference>
<reference evidence="9 10" key="1">
    <citation type="submission" date="2020-08" db="EMBL/GenBank/DDBJ databases">
        <title>Genome public.</title>
        <authorList>
            <person name="Liu C."/>
            <person name="Sun Q."/>
        </authorList>
    </citation>
    <scope>NUCLEOTIDE SEQUENCE [LARGE SCALE GENOMIC DNA]</scope>
    <source>
        <strain evidence="9 10">NSJ-56</strain>
    </source>
</reference>
<evidence type="ECO:0000256" key="7">
    <source>
        <dbReference type="PROSITE-ProRule" id="PRU01360"/>
    </source>
</evidence>
<dbReference type="InterPro" id="IPR012910">
    <property type="entry name" value="Plug_dom"/>
</dbReference>
<proteinExistence type="inferred from homology"/>
<evidence type="ECO:0000256" key="3">
    <source>
        <dbReference type="ARBA" id="ARBA00022452"/>
    </source>
</evidence>
<evidence type="ECO:0000313" key="10">
    <source>
        <dbReference type="Proteomes" id="UP000646484"/>
    </source>
</evidence>
<dbReference type="InterPro" id="IPR039426">
    <property type="entry name" value="TonB-dep_rcpt-like"/>
</dbReference>
<keyword evidence="6 7" id="KW-0998">Cell outer membrane</keyword>
<comment type="caution">
    <text evidence="9">The sequence shown here is derived from an EMBL/GenBank/DDBJ whole genome shotgun (WGS) entry which is preliminary data.</text>
</comment>
<dbReference type="Pfam" id="PF13715">
    <property type="entry name" value="CarbopepD_reg_2"/>
    <property type="match status" value="1"/>
</dbReference>
<accession>A0ABR7D1R3</accession>
<dbReference type="SUPFAM" id="SSF56935">
    <property type="entry name" value="Porins"/>
    <property type="match status" value="1"/>
</dbReference>